<reference evidence="3" key="1">
    <citation type="journal article" date="2020" name="Nat. Commun.">
        <title>Genome sequence of the cluster root forming white lupin.</title>
        <authorList>
            <person name="Hufnagel B."/>
            <person name="Marques A."/>
            <person name="Soriano A."/>
            <person name="Marques L."/>
            <person name="Divol F."/>
            <person name="Doumas P."/>
            <person name="Sallet E."/>
            <person name="Mancinotti D."/>
            <person name="Carrere S."/>
            <person name="Marande W."/>
            <person name="Arribat S."/>
            <person name="Keller J."/>
            <person name="Huneau C."/>
            <person name="Blein T."/>
            <person name="Aime D."/>
            <person name="Laguerre M."/>
            <person name="Taylor J."/>
            <person name="Schubert V."/>
            <person name="Nelson M."/>
            <person name="Geu-Flores F."/>
            <person name="Crespi M."/>
            <person name="Gallardo-Guerrero K."/>
            <person name="Delaux P.-M."/>
            <person name="Salse J."/>
            <person name="Berges H."/>
            <person name="Guyot R."/>
            <person name="Gouzy J."/>
            <person name="Peret B."/>
        </authorList>
    </citation>
    <scope>NUCLEOTIDE SEQUENCE [LARGE SCALE GENOMIC DNA]</scope>
    <source>
        <strain evidence="3">cv. Amiga</strain>
    </source>
</reference>
<evidence type="ECO:0000313" key="2">
    <source>
        <dbReference type="EMBL" id="KAE9589037.1"/>
    </source>
</evidence>
<organism evidence="2 3">
    <name type="scientific">Lupinus albus</name>
    <name type="common">White lupine</name>
    <name type="synonym">Lupinus termis</name>
    <dbReference type="NCBI Taxonomy" id="3870"/>
    <lineage>
        <taxon>Eukaryota</taxon>
        <taxon>Viridiplantae</taxon>
        <taxon>Streptophyta</taxon>
        <taxon>Embryophyta</taxon>
        <taxon>Tracheophyta</taxon>
        <taxon>Spermatophyta</taxon>
        <taxon>Magnoliopsida</taxon>
        <taxon>eudicotyledons</taxon>
        <taxon>Gunneridae</taxon>
        <taxon>Pentapetalae</taxon>
        <taxon>rosids</taxon>
        <taxon>fabids</taxon>
        <taxon>Fabales</taxon>
        <taxon>Fabaceae</taxon>
        <taxon>Papilionoideae</taxon>
        <taxon>50 kb inversion clade</taxon>
        <taxon>genistoids sensu lato</taxon>
        <taxon>core genistoids</taxon>
        <taxon>Genisteae</taxon>
        <taxon>Lupinus</taxon>
    </lineage>
</organism>
<feature type="chain" id="PRO_5025379851" evidence="1">
    <location>
        <begin position="22"/>
        <end position="67"/>
    </location>
</feature>
<protein>
    <submittedName>
        <fullName evidence="2">Uncharacterized protein</fullName>
    </submittedName>
</protein>
<accession>A0A6A4NR15</accession>
<proteinExistence type="predicted"/>
<gene>
    <name evidence="2" type="ORF">Lalb_Chr21g0304811</name>
</gene>
<dbReference type="EMBL" id="WOCE01000021">
    <property type="protein sequence ID" value="KAE9589037.1"/>
    <property type="molecule type" value="Genomic_DNA"/>
</dbReference>
<evidence type="ECO:0000256" key="1">
    <source>
        <dbReference type="SAM" id="SignalP"/>
    </source>
</evidence>
<evidence type="ECO:0000313" key="3">
    <source>
        <dbReference type="Proteomes" id="UP000447434"/>
    </source>
</evidence>
<feature type="signal peptide" evidence="1">
    <location>
        <begin position="1"/>
        <end position="21"/>
    </location>
</feature>
<sequence>MNLWLVLLLNISSGQDAGVRSFRNDLVLHLKLDQCFRMYHYSIVLYIKIKYKMSSNDDAAGIIQCNE</sequence>
<keyword evidence="1" id="KW-0732">Signal</keyword>
<keyword evidence="3" id="KW-1185">Reference proteome</keyword>
<dbReference type="Proteomes" id="UP000447434">
    <property type="component" value="Chromosome 21"/>
</dbReference>
<dbReference type="AlphaFoldDB" id="A0A6A4NR15"/>
<comment type="caution">
    <text evidence="2">The sequence shown here is derived from an EMBL/GenBank/DDBJ whole genome shotgun (WGS) entry which is preliminary data.</text>
</comment>
<name>A0A6A4NR15_LUPAL</name>